<dbReference type="Pfam" id="PF06114">
    <property type="entry name" value="Peptidase_M78"/>
    <property type="match status" value="1"/>
</dbReference>
<dbReference type="InterPro" id="IPR052345">
    <property type="entry name" value="Rad_response_metalloprotease"/>
</dbReference>
<dbReference type="Gene3D" id="1.10.10.2910">
    <property type="match status" value="1"/>
</dbReference>
<dbReference type="AlphaFoldDB" id="A0A226WV52"/>
<evidence type="ECO:0000259" key="1">
    <source>
        <dbReference type="Pfam" id="PF06114"/>
    </source>
</evidence>
<name>A0A226WV52_CABSO</name>
<protein>
    <recommendedName>
        <fullName evidence="1">IrrE N-terminal-like domain-containing protein</fullName>
    </recommendedName>
</protein>
<dbReference type="EMBL" id="MTHB01000191">
    <property type="protein sequence ID" value="OXC75051.1"/>
    <property type="molecule type" value="Genomic_DNA"/>
</dbReference>
<dbReference type="InterPro" id="IPR010359">
    <property type="entry name" value="IrrE_HExxH"/>
</dbReference>
<gene>
    <name evidence="2" type="ORF">BSU04_28370</name>
</gene>
<dbReference type="eggNOG" id="COG2856">
    <property type="taxonomic scope" value="Bacteria"/>
</dbReference>
<sequence length="176" mass="20263">MAERHYDMVEAAPPIDVDEIARLLHIEVTEHADPGAANTIGKITLSHKGPAKVWINPAENAYGPRRRFTLAHEIAHFCMHRSTDRHEFIDDKSTMNRSESYWNSYESEANRFAAELLMPQQLIESLGRRVIDAYKAEHNTEKMPLTRFIDVMAVKFRVSHPAMEFRLRNVGIGKHQ</sequence>
<evidence type="ECO:0000313" key="2">
    <source>
        <dbReference type="EMBL" id="OXC75051.1"/>
    </source>
</evidence>
<dbReference type="PANTHER" id="PTHR43236">
    <property type="entry name" value="ANTITOXIN HIGA1"/>
    <property type="match status" value="1"/>
</dbReference>
<comment type="caution">
    <text evidence="2">The sequence shown here is derived from an EMBL/GenBank/DDBJ whole genome shotgun (WGS) entry which is preliminary data.</text>
</comment>
<accession>A0A226WV52</accession>
<dbReference type="PANTHER" id="PTHR43236:SF1">
    <property type="entry name" value="BLL7220 PROTEIN"/>
    <property type="match status" value="1"/>
</dbReference>
<organism evidence="2 3">
    <name type="scientific">Caballeronia sordidicola</name>
    <name type="common">Burkholderia sordidicola</name>
    <dbReference type="NCBI Taxonomy" id="196367"/>
    <lineage>
        <taxon>Bacteria</taxon>
        <taxon>Pseudomonadati</taxon>
        <taxon>Pseudomonadota</taxon>
        <taxon>Betaproteobacteria</taxon>
        <taxon>Burkholderiales</taxon>
        <taxon>Burkholderiaceae</taxon>
        <taxon>Caballeronia</taxon>
    </lineage>
</organism>
<dbReference type="Proteomes" id="UP000214720">
    <property type="component" value="Unassembled WGS sequence"/>
</dbReference>
<feature type="domain" description="IrrE N-terminal-like" evidence="1">
    <location>
        <begin position="64"/>
        <end position="167"/>
    </location>
</feature>
<evidence type="ECO:0000313" key="3">
    <source>
        <dbReference type="Proteomes" id="UP000214720"/>
    </source>
</evidence>
<reference evidence="3" key="1">
    <citation type="submission" date="2017-01" db="EMBL/GenBank/DDBJ databases">
        <title>Genome Analysis of Deinococcus marmoris KOPRI26562.</title>
        <authorList>
            <person name="Kim J.H."/>
            <person name="Oh H.-M."/>
        </authorList>
    </citation>
    <scope>NUCLEOTIDE SEQUENCE [LARGE SCALE GENOMIC DNA]</scope>
    <source>
        <strain evidence="3">PAMC 26633</strain>
    </source>
</reference>
<proteinExistence type="predicted"/>